<dbReference type="AlphaFoldDB" id="A0AAW3FCX3"/>
<dbReference type="Proteomes" id="UP000029590">
    <property type="component" value="Unassembled WGS sequence"/>
</dbReference>
<dbReference type="KEGG" id="bgo:BM43_7560"/>
<organism evidence="1 2">
    <name type="scientific">Burkholderia gladioli</name>
    <name type="common">Pseudomonas marginata</name>
    <name type="synonym">Phytomonas marginata</name>
    <dbReference type="NCBI Taxonomy" id="28095"/>
    <lineage>
        <taxon>Bacteria</taxon>
        <taxon>Pseudomonadati</taxon>
        <taxon>Pseudomonadota</taxon>
        <taxon>Betaproteobacteria</taxon>
        <taxon>Burkholderiales</taxon>
        <taxon>Burkholderiaceae</taxon>
        <taxon>Burkholderia</taxon>
    </lineage>
</organism>
<accession>A0AAW3FCX3</accession>
<evidence type="ECO:0000313" key="1">
    <source>
        <dbReference type="EMBL" id="KGC24052.1"/>
    </source>
</evidence>
<sequence length="273" mass="29193">MFCTSSAVVSREVKRLFQRIVWSLLALISILFAAGLFAQNGHAAPTQCSSGYQDNTCLTPVYHAPISAPMCPTDPGWITTGNAVWQGAHWSQPQCSYLSPPTCPTGLQQTVAPTWTGAQWTPPSCQQPILPPVDPISQCAQAIEQRQAGYGITDANAATDSPVLEENNTLRWHYWTADHYSDWKLTWTGVFASPKQQGNLFSFTSNGHFLVVKGTRWDGGVDPGSGTELQNFVAAVCEANPTTGAVISVQKESGFARCGGKQPEGSTGPCGGG</sequence>
<dbReference type="RefSeq" id="WP_144417594.1">
    <property type="nucleotide sequence ID" value="NZ_CP009320.1"/>
</dbReference>
<dbReference type="EMBL" id="JPGG01000011">
    <property type="protein sequence ID" value="KGC24052.1"/>
    <property type="molecule type" value="Genomic_DNA"/>
</dbReference>
<comment type="caution">
    <text evidence="1">The sequence shown here is derived from an EMBL/GenBank/DDBJ whole genome shotgun (WGS) entry which is preliminary data.</text>
</comment>
<evidence type="ECO:0000313" key="2">
    <source>
        <dbReference type="Proteomes" id="UP000029590"/>
    </source>
</evidence>
<protein>
    <submittedName>
        <fullName evidence="1">Uncharacterized protein</fullName>
    </submittedName>
</protein>
<reference evidence="1 2" key="1">
    <citation type="submission" date="2014-04" db="EMBL/GenBank/DDBJ databases">
        <authorList>
            <person name="Bishop-Lilly K.A."/>
            <person name="Broomall S.M."/>
            <person name="Chain P.S."/>
            <person name="Chertkov O."/>
            <person name="Coyne S.R."/>
            <person name="Daligault H.E."/>
            <person name="Davenport K.W."/>
            <person name="Erkkila T."/>
            <person name="Frey K.G."/>
            <person name="Gibbons H.S."/>
            <person name="Gu W."/>
            <person name="Jaissle J."/>
            <person name="Johnson S.L."/>
            <person name="Koroleva G.I."/>
            <person name="Ladner J.T."/>
            <person name="Lo C.-C."/>
            <person name="Minogue T.D."/>
            <person name="Munk C."/>
            <person name="Palacios G.F."/>
            <person name="Redden C.L."/>
            <person name="Rosenzweig C.N."/>
            <person name="Scholz M.B."/>
            <person name="Teshima H."/>
            <person name="Xu Y."/>
        </authorList>
    </citation>
    <scope>NUCLEOTIDE SEQUENCE [LARGE SCALE GENOMIC DNA]</scope>
    <source>
        <strain evidence="2">gladioli</strain>
    </source>
</reference>
<proteinExistence type="predicted"/>
<name>A0AAW3FCX3_BURGA</name>
<gene>
    <name evidence="1" type="ORF">DM48_8029</name>
</gene>